<sequence>MTSDIEYYKQLSKKVSTNHDKINFFDQNQKAFYVDIYSDSWSKMMEAYAKAENLSSEQLNKIEEMKWNEMPENLKIFAYDFCILNGFVFTGVGK</sequence>
<evidence type="ECO:0000313" key="1">
    <source>
        <dbReference type="EMBL" id="KGG20173.1"/>
    </source>
</evidence>
<dbReference type="EMBL" id="JNAX01000013">
    <property type="protein sequence ID" value="KGG20173.1"/>
    <property type="molecule type" value="Genomic_DNA"/>
</dbReference>
<comment type="caution">
    <text evidence="1">The sequence shown here is derived from an EMBL/GenBank/DDBJ whole genome shotgun (WGS) entry which is preliminary data.</text>
</comment>
<dbReference type="RefSeq" id="WP_011294618.1">
    <property type="nucleotide sequence ID" value="NZ_CP138967.1"/>
</dbReference>
<accession>A0A0A2C1J1</accession>
<dbReference type="Proteomes" id="UP000030392">
    <property type="component" value="Unassembled WGS sequence"/>
</dbReference>
<name>A0A0A2C1J1_PROMR</name>
<reference evidence="2" key="1">
    <citation type="journal article" date="2014" name="Sci. Data">
        <title>Genomes of diverse isolates of the marine cyanobacterium Prochlorococcus.</title>
        <authorList>
            <person name="Biller S."/>
            <person name="Berube P."/>
            <person name="Thompson J."/>
            <person name="Kelly L."/>
            <person name="Roggensack S."/>
            <person name="Awad L."/>
            <person name="Roache-Johnson K."/>
            <person name="Ding H."/>
            <person name="Giovannoni S.J."/>
            <person name="Moore L.R."/>
            <person name="Chisholm S.W."/>
        </authorList>
    </citation>
    <scope>NUCLEOTIDE SEQUENCE [LARGE SCALE GENOMIC DNA]</scope>
    <source>
        <strain evidence="2">PAC1</strain>
    </source>
</reference>
<gene>
    <name evidence="1" type="ORF">EV03_1374</name>
</gene>
<dbReference type="AlphaFoldDB" id="A0A0A2C1J1"/>
<evidence type="ECO:0000313" key="2">
    <source>
        <dbReference type="Proteomes" id="UP000030392"/>
    </source>
</evidence>
<proteinExistence type="predicted"/>
<organism evidence="1 2">
    <name type="scientific">Prochlorococcus marinus str. PAC1</name>
    <dbReference type="NCBI Taxonomy" id="59924"/>
    <lineage>
        <taxon>Bacteria</taxon>
        <taxon>Bacillati</taxon>
        <taxon>Cyanobacteriota</taxon>
        <taxon>Cyanophyceae</taxon>
        <taxon>Synechococcales</taxon>
        <taxon>Prochlorococcaceae</taxon>
        <taxon>Prochlorococcus</taxon>
    </lineage>
</organism>
<protein>
    <submittedName>
        <fullName evidence="1">Uncharacterized protein</fullName>
    </submittedName>
</protein>